<comment type="caution">
    <text evidence="2">The sequence shown here is derived from an EMBL/GenBank/DDBJ whole genome shotgun (WGS) entry which is preliminary data.</text>
</comment>
<reference evidence="2 3" key="1">
    <citation type="submission" date="2021-05" db="EMBL/GenBank/DDBJ databases">
        <title>Genome Assembly of Synthetic Allotetraploid Brassica napus Reveals Homoeologous Exchanges between Subgenomes.</title>
        <authorList>
            <person name="Davis J.T."/>
        </authorList>
    </citation>
    <scope>NUCLEOTIDE SEQUENCE [LARGE SCALE GENOMIC DNA]</scope>
    <source>
        <strain evidence="3">cv. Da-Ae</strain>
        <tissue evidence="2">Seedling</tissue>
    </source>
</reference>
<organism evidence="2 3">
    <name type="scientific">Brassica napus</name>
    <name type="common">Rape</name>
    <dbReference type="NCBI Taxonomy" id="3708"/>
    <lineage>
        <taxon>Eukaryota</taxon>
        <taxon>Viridiplantae</taxon>
        <taxon>Streptophyta</taxon>
        <taxon>Embryophyta</taxon>
        <taxon>Tracheophyta</taxon>
        <taxon>Spermatophyta</taxon>
        <taxon>Magnoliopsida</taxon>
        <taxon>eudicotyledons</taxon>
        <taxon>Gunneridae</taxon>
        <taxon>Pentapetalae</taxon>
        <taxon>rosids</taxon>
        <taxon>malvids</taxon>
        <taxon>Brassicales</taxon>
        <taxon>Brassicaceae</taxon>
        <taxon>Brassiceae</taxon>
        <taxon>Brassica</taxon>
    </lineage>
</organism>
<accession>A0ABQ8AY90</accession>
<gene>
    <name evidence="2" type="ORF">HID58_047036</name>
</gene>
<dbReference type="Proteomes" id="UP000824890">
    <property type="component" value="Unassembled WGS sequence"/>
</dbReference>
<dbReference type="EMBL" id="JAGKQM010000012">
    <property type="protein sequence ID" value="KAH0897468.1"/>
    <property type="molecule type" value="Genomic_DNA"/>
</dbReference>
<keyword evidence="3" id="KW-1185">Reference proteome</keyword>
<evidence type="ECO:0000313" key="3">
    <source>
        <dbReference type="Proteomes" id="UP000824890"/>
    </source>
</evidence>
<evidence type="ECO:0000256" key="1">
    <source>
        <dbReference type="SAM" id="MobiDB-lite"/>
    </source>
</evidence>
<evidence type="ECO:0000313" key="2">
    <source>
        <dbReference type="EMBL" id="KAH0897468.1"/>
    </source>
</evidence>
<feature type="compositionally biased region" description="Polar residues" evidence="1">
    <location>
        <begin position="157"/>
        <end position="180"/>
    </location>
</feature>
<proteinExistence type="predicted"/>
<feature type="non-terminal residue" evidence="2">
    <location>
        <position position="204"/>
    </location>
</feature>
<feature type="region of interest" description="Disordered" evidence="1">
    <location>
        <begin position="154"/>
        <end position="204"/>
    </location>
</feature>
<sequence>MGKGKKKKGICLALRPPPLRLHHLHRKIKRPFQLLQSLSTLQASSSRVTLQNAFDAQVSEFSPDLTAQQSKSVSPLETPNVVTLQPASDAQIIHLPVNLVAQLNEEDSTQRALTGFVKTSAVIAPGPEERAGKVYRAIEKTKVGDNNVPKAFEVGGTSLSSQQPENVSTAGTITRTSSAACSEVERDSSDTASSELEAEEGQIM</sequence>
<name>A0ABQ8AY90_BRANA</name>
<protein>
    <submittedName>
        <fullName evidence="2">Uncharacterized protein</fullName>
    </submittedName>
</protein>